<keyword evidence="3 7" id="KW-0350">Heme biosynthesis</keyword>
<gene>
    <name evidence="9" type="primary">hemH</name>
    <name evidence="7" type="synonym">cpfC</name>
    <name evidence="9" type="ORF">BN13_260022</name>
</gene>
<keyword evidence="2 7" id="KW-0408">Iron</keyword>
<evidence type="ECO:0000256" key="7">
    <source>
        <dbReference type="HAMAP-Rule" id="MF_00323"/>
    </source>
</evidence>
<dbReference type="Proteomes" id="UP000035720">
    <property type="component" value="Unassembled WGS sequence"/>
</dbReference>
<dbReference type="InterPro" id="IPR033659">
    <property type="entry name" value="Ferrochelatase_N"/>
</dbReference>
<sequence>MSGHPLAPYDACVVLSFGGPEGPDEVLPFLRRVTAGRGIPDERLIEVGAHYALFGGVSPINAQNRALVAALASEFAGRGVDIPVVLANRNTPPFVEDVLAELSPGRILVLLTSAYRSYSSCRQYREDLARAAHGHDLVIDKIEAYGDQPAFRDTLARLAGEAIDAASGVEHVLTVAHSIPLAMDDASGPPESGGNAYSTMLAEVTIDLGARLAERTGVARPIDLVFCSRSGPPNQPWLEPDVGDRIEELATTGVRRIALVPIGFVSDHMEVRYDLDVQARERAEAVEVATVRTPTVGTDPQFVAMLADLALARAAEARGEAPGCVSATACPTDCCRNLRADLPALCGR</sequence>
<comment type="caution">
    <text evidence="9">The sequence shown here is derived from an EMBL/GenBank/DDBJ whole genome shotgun (WGS) entry which is preliminary data.</text>
</comment>
<dbReference type="AlphaFoldDB" id="A0A077MDL3"/>
<evidence type="ECO:0000256" key="5">
    <source>
        <dbReference type="ARBA" id="ARBA00023244"/>
    </source>
</evidence>
<reference evidence="9 10" key="1">
    <citation type="journal article" date="2013" name="ISME J.">
        <title>A metabolic model for members of the genus Tetrasphaera involved in enhanced biological phosphorus removal.</title>
        <authorList>
            <person name="Kristiansen R."/>
            <person name="Nguyen H.T.T."/>
            <person name="Saunders A.M."/>
            <person name="Nielsen J.L."/>
            <person name="Wimmer R."/>
            <person name="Le V.Q."/>
            <person name="McIlroy S.J."/>
            <person name="Petrovski S."/>
            <person name="Seviour R.J."/>
            <person name="Calteau A."/>
            <person name="Nielsen K.L."/>
            <person name="Nielsen P.H."/>
        </authorList>
    </citation>
    <scope>NUCLEOTIDE SEQUENCE [LARGE SCALE GENOMIC DNA]</scope>
    <source>
        <strain evidence="9 10">Ben 74</strain>
    </source>
</reference>
<dbReference type="Gene3D" id="3.40.50.1400">
    <property type="match status" value="2"/>
</dbReference>
<comment type="function">
    <text evidence="7">Involved in coproporphyrin-dependent heme b biosynthesis. Catalyzes the insertion of ferrous iron into coproporphyrin III to form Fe-coproporphyrin III.</text>
</comment>
<dbReference type="PANTHER" id="PTHR11108">
    <property type="entry name" value="FERROCHELATASE"/>
    <property type="match status" value="1"/>
</dbReference>
<evidence type="ECO:0000256" key="6">
    <source>
        <dbReference type="ARBA" id="ARBA00024536"/>
    </source>
</evidence>
<dbReference type="UniPathway" id="UPA00252"/>
<evidence type="ECO:0000256" key="4">
    <source>
        <dbReference type="ARBA" id="ARBA00023239"/>
    </source>
</evidence>
<feature type="binding site" evidence="7">
    <location>
        <position position="270"/>
    </location>
    <ligand>
        <name>Fe(2+)</name>
        <dbReference type="ChEBI" id="CHEBI:29033"/>
    </ligand>
</feature>
<keyword evidence="10" id="KW-1185">Reference proteome</keyword>
<feature type="binding site" evidence="7">
    <location>
        <position position="124"/>
    </location>
    <ligand>
        <name>Fe-coproporphyrin III</name>
        <dbReference type="ChEBI" id="CHEBI:68438"/>
    </ligand>
</feature>
<keyword evidence="5 7" id="KW-0627">Porphyrin biosynthesis</keyword>
<keyword evidence="7" id="KW-0963">Cytoplasm</keyword>
<proteinExistence type="inferred from homology"/>
<dbReference type="STRING" id="1193518.BN13_260022"/>
<keyword evidence="7" id="KW-0479">Metal-binding</keyword>
<comment type="caution">
    <text evidence="7">Lacks conserved residue(s) required for the propagation of feature annotation.</text>
</comment>
<comment type="subcellular location">
    <subcellularLocation>
        <location evidence="7">Cytoplasm</location>
    </subcellularLocation>
</comment>
<dbReference type="EC" id="4.99.1.9" evidence="7"/>
<dbReference type="PANTHER" id="PTHR11108:SF1">
    <property type="entry name" value="FERROCHELATASE, MITOCHONDRIAL"/>
    <property type="match status" value="1"/>
</dbReference>
<evidence type="ECO:0000256" key="3">
    <source>
        <dbReference type="ARBA" id="ARBA00023133"/>
    </source>
</evidence>
<evidence type="ECO:0000313" key="10">
    <source>
        <dbReference type="Proteomes" id="UP000035720"/>
    </source>
</evidence>
<dbReference type="GO" id="GO:0046872">
    <property type="term" value="F:metal ion binding"/>
    <property type="evidence" value="ECO:0007669"/>
    <property type="project" value="UniProtKB-KW"/>
</dbReference>
<keyword evidence="4 7" id="KW-0456">Lyase</keyword>
<evidence type="ECO:0000256" key="1">
    <source>
        <dbReference type="ARBA" id="ARBA00004744"/>
    </source>
</evidence>
<dbReference type="CDD" id="cd03411">
    <property type="entry name" value="Ferrochelatase_N"/>
    <property type="match status" value="1"/>
</dbReference>
<dbReference type="RefSeq" id="WP_048545282.1">
    <property type="nucleotide sequence ID" value="NZ_HF571038.1"/>
</dbReference>
<evidence type="ECO:0000313" key="9">
    <source>
        <dbReference type="EMBL" id="CCI52977.1"/>
    </source>
</evidence>
<comment type="similarity">
    <text evidence="7 8">Belongs to the ferrochelatase family.</text>
</comment>
<evidence type="ECO:0000256" key="8">
    <source>
        <dbReference type="RuleBase" id="RU004185"/>
    </source>
</evidence>
<dbReference type="GO" id="GO:0004325">
    <property type="term" value="F:ferrochelatase activity"/>
    <property type="evidence" value="ECO:0007669"/>
    <property type="project" value="UniProtKB-UniRule"/>
</dbReference>
<dbReference type="CDD" id="cd00419">
    <property type="entry name" value="Ferrochelatase_C"/>
    <property type="match status" value="1"/>
</dbReference>
<dbReference type="GO" id="GO:0006783">
    <property type="term" value="P:heme biosynthetic process"/>
    <property type="evidence" value="ECO:0007669"/>
    <property type="project" value="UniProtKB-UniRule"/>
</dbReference>
<dbReference type="GO" id="GO:0005737">
    <property type="term" value="C:cytoplasm"/>
    <property type="evidence" value="ECO:0007669"/>
    <property type="project" value="UniProtKB-SubCell"/>
</dbReference>
<evidence type="ECO:0000256" key="2">
    <source>
        <dbReference type="ARBA" id="ARBA00023004"/>
    </source>
</evidence>
<dbReference type="InterPro" id="IPR001015">
    <property type="entry name" value="Ferrochelatase"/>
</dbReference>
<feature type="binding site" evidence="7">
    <location>
        <position position="177"/>
    </location>
    <ligand>
        <name>Fe(2+)</name>
        <dbReference type="ChEBI" id="CHEBI:29033"/>
    </ligand>
</feature>
<dbReference type="OrthoDB" id="9776380at2"/>
<dbReference type="SUPFAM" id="SSF53800">
    <property type="entry name" value="Chelatase"/>
    <property type="match status" value="1"/>
</dbReference>
<dbReference type="HAMAP" id="MF_00323">
    <property type="entry name" value="Ferrochelatase"/>
    <property type="match status" value="1"/>
</dbReference>
<organism evidence="9 10">
    <name type="scientific">Nostocoides jenkinsii Ben 74</name>
    <dbReference type="NCBI Taxonomy" id="1193518"/>
    <lineage>
        <taxon>Bacteria</taxon>
        <taxon>Bacillati</taxon>
        <taxon>Actinomycetota</taxon>
        <taxon>Actinomycetes</taxon>
        <taxon>Micrococcales</taxon>
        <taxon>Intrasporangiaceae</taxon>
        <taxon>Nostocoides</taxon>
    </lineage>
</organism>
<name>A0A077MDL3_9MICO</name>
<comment type="catalytic activity">
    <reaction evidence="6">
        <text>Fe-coproporphyrin III + 2 H(+) = coproporphyrin III + Fe(2+)</text>
        <dbReference type="Rhea" id="RHEA:49572"/>
        <dbReference type="ChEBI" id="CHEBI:15378"/>
        <dbReference type="ChEBI" id="CHEBI:29033"/>
        <dbReference type="ChEBI" id="CHEBI:68438"/>
        <dbReference type="ChEBI" id="CHEBI:131725"/>
        <dbReference type="EC" id="4.99.1.9"/>
    </reaction>
    <physiologicalReaction direction="right-to-left" evidence="6">
        <dbReference type="Rhea" id="RHEA:49574"/>
    </physiologicalReaction>
</comment>
<feature type="binding site" evidence="7">
    <location>
        <position position="58"/>
    </location>
    <ligand>
        <name>Fe-coproporphyrin III</name>
        <dbReference type="ChEBI" id="CHEBI:68438"/>
    </ligand>
</feature>
<protein>
    <recommendedName>
        <fullName evidence="7">Coproporphyrin III ferrochelatase</fullName>
        <ecNumber evidence="7">4.99.1.9</ecNumber>
    </recommendedName>
</protein>
<dbReference type="EMBL" id="CAJC01000135">
    <property type="protein sequence ID" value="CCI52977.1"/>
    <property type="molecule type" value="Genomic_DNA"/>
</dbReference>
<dbReference type="InterPro" id="IPR033644">
    <property type="entry name" value="Ferrochelatase_C"/>
</dbReference>
<dbReference type="Pfam" id="PF00762">
    <property type="entry name" value="Ferrochelatase"/>
    <property type="match status" value="1"/>
</dbReference>
<comment type="pathway">
    <text evidence="1 7">Porphyrin-containing compound metabolism; protoheme biosynthesis.</text>
</comment>
<accession>A0A077MDL3</accession>